<feature type="transmembrane region" description="Helical" evidence="3">
    <location>
        <begin position="152"/>
        <end position="171"/>
    </location>
</feature>
<keyword evidence="3" id="KW-1133">Transmembrane helix</keyword>
<dbReference type="Proteomes" id="UP000244924">
    <property type="component" value="Unassembled WGS sequence"/>
</dbReference>
<organism evidence="4 5">
    <name type="scientific">Albidovulum aquaemixtae</name>
    <dbReference type="NCBI Taxonomy" id="1542388"/>
    <lineage>
        <taxon>Bacteria</taxon>
        <taxon>Pseudomonadati</taxon>
        <taxon>Pseudomonadota</taxon>
        <taxon>Alphaproteobacteria</taxon>
        <taxon>Rhodobacterales</taxon>
        <taxon>Paracoccaceae</taxon>
        <taxon>Albidovulum</taxon>
    </lineage>
</organism>
<accession>A0A2R8BJ87</accession>
<dbReference type="RefSeq" id="WP_108853544.1">
    <property type="nucleotide sequence ID" value="NZ_OMOQ01000002.1"/>
</dbReference>
<evidence type="ECO:0000256" key="3">
    <source>
        <dbReference type="SAM" id="Phobius"/>
    </source>
</evidence>
<keyword evidence="5" id="KW-1185">Reference proteome</keyword>
<feature type="transmembrane region" description="Helical" evidence="3">
    <location>
        <begin position="191"/>
        <end position="213"/>
    </location>
</feature>
<dbReference type="EMBL" id="OMOQ01000002">
    <property type="protein sequence ID" value="SPH23438.1"/>
    <property type="molecule type" value="Genomic_DNA"/>
</dbReference>
<feature type="transmembrane region" description="Helical" evidence="3">
    <location>
        <begin position="71"/>
        <end position="93"/>
    </location>
</feature>
<keyword evidence="3" id="KW-0472">Membrane</keyword>
<dbReference type="InterPro" id="IPR006135">
    <property type="entry name" value="T3SS_substrate_exporter"/>
</dbReference>
<evidence type="ECO:0000313" key="5">
    <source>
        <dbReference type="Proteomes" id="UP000244924"/>
    </source>
</evidence>
<evidence type="ECO:0000313" key="4">
    <source>
        <dbReference type="EMBL" id="SPH23438.1"/>
    </source>
</evidence>
<dbReference type="Gene3D" id="3.40.1690.10">
    <property type="entry name" value="secretion proteins EscU"/>
    <property type="match status" value="1"/>
</dbReference>
<dbReference type="GO" id="GO:0005886">
    <property type="term" value="C:plasma membrane"/>
    <property type="evidence" value="ECO:0007669"/>
    <property type="project" value="TreeGrafter"/>
</dbReference>
<feature type="transmembrane region" description="Helical" evidence="3">
    <location>
        <begin position="37"/>
        <end position="59"/>
    </location>
</feature>
<keyword evidence="3" id="KW-0812">Transmembrane</keyword>
<feature type="compositionally biased region" description="Basic and acidic residues" evidence="2">
    <location>
        <begin position="7"/>
        <end position="24"/>
    </location>
</feature>
<comment type="similarity">
    <text evidence="1">Belongs to the type III secretion exporter family.</text>
</comment>
<dbReference type="GO" id="GO:0009306">
    <property type="term" value="P:protein secretion"/>
    <property type="evidence" value="ECO:0007669"/>
    <property type="project" value="InterPro"/>
</dbReference>
<sequence>MSETDDAAEKEHEPTQKKLDDARTRGEVVKSAELAVAASYGALLLAAVVTGFDSIVAFGQRGAAMLGRAETLSTLMLDGGAAVSGSAIGAALLPMLPFLLAPFAAVVAVLFAQHAWVLAPEKVVPKWSRIDPLSNARQKFGRSGLFEFLKSAAKLLLVSLLLGLFLAIRLPRALMSQGLDPALAASELGRLIIEFLFLILLVSGALGVLDYLWQRHEHLRRNRMSRQELMDELKQTEGDPHMRGQRRRRAEEVAMNRMISDVPKADVIIVNPMHYAVALRWDRRSGRAPVCVAKGVDAVAARIREAAAAAGIPIRSDPPTARALHASVEIGQEVLPDHYAHVAAAIRFAERMRRRARERRGG</sequence>
<dbReference type="PANTHER" id="PTHR30531">
    <property type="entry name" value="FLAGELLAR BIOSYNTHETIC PROTEIN FLHB"/>
    <property type="match status" value="1"/>
</dbReference>
<name>A0A2R8BJ87_9RHOB</name>
<protein>
    <submittedName>
        <fullName evidence="4">Flagellar biosynthetic protein FlhB</fullName>
    </submittedName>
</protein>
<reference evidence="4 5" key="1">
    <citation type="submission" date="2018-03" db="EMBL/GenBank/DDBJ databases">
        <authorList>
            <person name="Keele B.F."/>
        </authorList>
    </citation>
    <scope>NUCLEOTIDE SEQUENCE [LARGE SCALE GENOMIC DNA]</scope>
    <source>
        <strain evidence="4 5">CECT 8626</strain>
    </source>
</reference>
<gene>
    <name evidence="4" type="primary">flhB</name>
    <name evidence="4" type="ORF">DEA8626_02501</name>
</gene>
<dbReference type="SUPFAM" id="SSF160544">
    <property type="entry name" value="EscU C-terminal domain-like"/>
    <property type="match status" value="1"/>
</dbReference>
<evidence type="ECO:0000256" key="1">
    <source>
        <dbReference type="ARBA" id="ARBA00010690"/>
    </source>
</evidence>
<feature type="transmembrane region" description="Helical" evidence="3">
    <location>
        <begin position="99"/>
        <end position="119"/>
    </location>
</feature>
<dbReference type="Pfam" id="PF01312">
    <property type="entry name" value="Bac_export_2"/>
    <property type="match status" value="1"/>
</dbReference>
<evidence type="ECO:0000256" key="2">
    <source>
        <dbReference type="SAM" id="MobiDB-lite"/>
    </source>
</evidence>
<dbReference type="Gene3D" id="6.10.250.2080">
    <property type="match status" value="1"/>
</dbReference>
<dbReference type="PANTHER" id="PTHR30531:SF12">
    <property type="entry name" value="FLAGELLAR BIOSYNTHETIC PROTEIN FLHB"/>
    <property type="match status" value="1"/>
</dbReference>
<proteinExistence type="inferred from homology"/>
<keyword evidence="4" id="KW-0282">Flagellum</keyword>
<dbReference type="InterPro" id="IPR029025">
    <property type="entry name" value="T3SS_substrate_exporter_C"/>
</dbReference>
<keyword evidence="4" id="KW-0969">Cilium</keyword>
<keyword evidence="4" id="KW-0966">Cell projection</keyword>
<feature type="region of interest" description="Disordered" evidence="2">
    <location>
        <begin position="1"/>
        <end position="24"/>
    </location>
</feature>
<dbReference type="OrthoDB" id="9807950at2"/>
<dbReference type="AlphaFoldDB" id="A0A2R8BJ87"/>
<dbReference type="PRINTS" id="PR00950">
    <property type="entry name" value="TYPE3IMSPROT"/>
</dbReference>